<dbReference type="EMBL" id="VDFV01000004">
    <property type="protein sequence ID" value="TNC73350.1"/>
    <property type="molecule type" value="Genomic_DNA"/>
</dbReference>
<feature type="active site" description="Proton donor/acceptor" evidence="7">
    <location>
        <position position="194"/>
    </location>
</feature>
<dbReference type="InterPro" id="IPR001920">
    <property type="entry name" value="Asp/Glu_race"/>
</dbReference>
<dbReference type="SUPFAM" id="SSF53681">
    <property type="entry name" value="Aspartate/glutamate racemase"/>
    <property type="match status" value="2"/>
</dbReference>
<feature type="binding site" evidence="7">
    <location>
        <begin position="71"/>
        <end position="72"/>
    </location>
    <ligand>
        <name>substrate</name>
    </ligand>
</feature>
<keyword evidence="5 7" id="KW-0413">Isomerase</keyword>
<comment type="catalytic activity">
    <reaction evidence="1 7">
        <text>L-glutamate = D-glutamate</text>
        <dbReference type="Rhea" id="RHEA:12813"/>
        <dbReference type="ChEBI" id="CHEBI:29985"/>
        <dbReference type="ChEBI" id="CHEBI:29986"/>
        <dbReference type="EC" id="5.1.1.3"/>
    </reaction>
</comment>
<dbReference type="Proteomes" id="UP000305709">
    <property type="component" value="Unassembled WGS sequence"/>
</dbReference>
<dbReference type="AlphaFoldDB" id="A0A5C4NHE6"/>
<evidence type="ECO:0000256" key="4">
    <source>
        <dbReference type="ARBA" id="ARBA00022984"/>
    </source>
</evidence>
<evidence type="ECO:0000256" key="5">
    <source>
        <dbReference type="ARBA" id="ARBA00023235"/>
    </source>
</evidence>
<keyword evidence="6 7" id="KW-0961">Cell wall biogenesis/degradation</keyword>
<evidence type="ECO:0000313" key="8">
    <source>
        <dbReference type="EMBL" id="TNC73350.1"/>
    </source>
</evidence>
<keyword evidence="4 7" id="KW-0573">Peptidoglycan synthesis</keyword>
<feature type="binding site" evidence="7">
    <location>
        <begin position="7"/>
        <end position="8"/>
    </location>
    <ligand>
        <name>substrate</name>
    </ligand>
</feature>
<protein>
    <recommendedName>
        <fullName evidence="2 7">Glutamate racemase</fullName>
        <ecNumber evidence="2 7">5.1.1.3</ecNumber>
    </recommendedName>
</protein>
<evidence type="ECO:0000256" key="7">
    <source>
        <dbReference type="HAMAP-Rule" id="MF_00258"/>
    </source>
</evidence>
<dbReference type="UniPathway" id="UPA00219"/>
<dbReference type="Pfam" id="PF01177">
    <property type="entry name" value="Asp_Glu_race"/>
    <property type="match status" value="1"/>
</dbReference>
<dbReference type="GO" id="GO:0009252">
    <property type="term" value="P:peptidoglycan biosynthetic process"/>
    <property type="evidence" value="ECO:0007669"/>
    <property type="project" value="UniProtKB-UniRule"/>
</dbReference>
<comment type="function">
    <text evidence="7">Provides the (R)-glutamate required for cell wall biosynthesis.</text>
</comment>
<accession>A0A5C4NHE6</accession>
<dbReference type="RefSeq" id="WP_139080673.1">
    <property type="nucleotide sequence ID" value="NZ_VDFV01000004.1"/>
</dbReference>
<name>A0A5C4NHE6_9RHOB</name>
<proteinExistence type="inferred from homology"/>
<evidence type="ECO:0000256" key="3">
    <source>
        <dbReference type="ARBA" id="ARBA00022960"/>
    </source>
</evidence>
<comment type="pathway">
    <text evidence="7">Cell wall biogenesis; peptidoglycan biosynthesis.</text>
</comment>
<dbReference type="PROSITE" id="PS00923">
    <property type="entry name" value="ASP_GLU_RACEMASE_1"/>
    <property type="match status" value="1"/>
</dbReference>
<feature type="binding site" evidence="7">
    <location>
        <begin position="39"/>
        <end position="40"/>
    </location>
    <ligand>
        <name>substrate</name>
    </ligand>
</feature>
<comment type="caution">
    <text evidence="8">The sequence shown here is derived from an EMBL/GenBank/DDBJ whole genome shotgun (WGS) entry which is preliminary data.</text>
</comment>
<dbReference type="InterPro" id="IPR015942">
    <property type="entry name" value="Asp/Glu/hydantoin_racemase"/>
</dbReference>
<keyword evidence="9" id="KW-1185">Reference proteome</keyword>
<feature type="active site" description="Proton donor/acceptor" evidence="7">
    <location>
        <position position="70"/>
    </location>
</feature>
<dbReference type="InterPro" id="IPR004391">
    <property type="entry name" value="Glu_race"/>
</dbReference>
<evidence type="ECO:0000256" key="2">
    <source>
        <dbReference type="ARBA" id="ARBA00013090"/>
    </source>
</evidence>
<dbReference type="OrthoDB" id="9801055at2"/>
<sequence>MAVGIFDSGLGGLTVWDAVQRRLPDVPLVYFGDNAHAPYGVRDAEDIFQLTTKATTRLFEAGCDLVILACNTASAAALRRMQETWVPRDKRVLGVFVPLIEALTERQWGDNSPPREVGVKHVALFATPATVASRAFQRELAFRAIGVDVEAQACGGVVDAIEDGDMILAETLVRAHVEALRRKMPDPDAAILGCTHYPLMEPVFKDALGPQVKVFSQANLVAESLADYLRRHPQMVGPGTESLFLTTGRPRQVSDRATQFLRRRIEFQPAW</sequence>
<gene>
    <name evidence="7" type="primary">murI</name>
    <name evidence="8" type="ORF">FHG71_05770</name>
</gene>
<keyword evidence="3 7" id="KW-0133">Cell shape</keyword>
<comment type="similarity">
    <text evidence="7">Belongs to the aspartate/glutamate racemases family.</text>
</comment>
<dbReference type="PANTHER" id="PTHR21198">
    <property type="entry name" value="GLUTAMATE RACEMASE"/>
    <property type="match status" value="1"/>
</dbReference>
<feature type="binding site" evidence="7">
    <location>
        <begin position="195"/>
        <end position="196"/>
    </location>
    <ligand>
        <name>substrate</name>
    </ligand>
</feature>
<dbReference type="GO" id="GO:0008881">
    <property type="term" value="F:glutamate racemase activity"/>
    <property type="evidence" value="ECO:0007669"/>
    <property type="project" value="UniProtKB-UniRule"/>
</dbReference>
<dbReference type="EC" id="5.1.1.3" evidence="2 7"/>
<dbReference type="InterPro" id="IPR018187">
    <property type="entry name" value="Asp/Glu_racemase_AS_1"/>
</dbReference>
<dbReference type="PANTHER" id="PTHR21198:SF2">
    <property type="entry name" value="GLUTAMATE RACEMASE"/>
    <property type="match status" value="1"/>
</dbReference>
<evidence type="ECO:0000256" key="6">
    <source>
        <dbReference type="ARBA" id="ARBA00023316"/>
    </source>
</evidence>
<dbReference type="Gene3D" id="3.40.50.1860">
    <property type="match status" value="2"/>
</dbReference>
<reference evidence="8 9" key="1">
    <citation type="submission" date="2019-06" db="EMBL/GenBank/DDBJ databases">
        <authorList>
            <person name="Jiang L."/>
        </authorList>
    </citation>
    <scope>NUCLEOTIDE SEQUENCE [LARGE SCALE GENOMIC DNA]</scope>
    <source>
        <strain evidence="8 9">YIM 48858</strain>
    </source>
</reference>
<organism evidence="8 9">
    <name type="scientific">Rubellimicrobium roseum</name>
    <dbReference type="NCBI Taxonomy" id="687525"/>
    <lineage>
        <taxon>Bacteria</taxon>
        <taxon>Pseudomonadati</taxon>
        <taxon>Pseudomonadota</taxon>
        <taxon>Alphaproteobacteria</taxon>
        <taxon>Rhodobacterales</taxon>
        <taxon>Roseobacteraceae</taxon>
        <taxon>Rubellimicrobium</taxon>
    </lineage>
</organism>
<dbReference type="GO" id="GO:0008360">
    <property type="term" value="P:regulation of cell shape"/>
    <property type="evidence" value="ECO:0007669"/>
    <property type="project" value="UniProtKB-KW"/>
</dbReference>
<evidence type="ECO:0000313" key="9">
    <source>
        <dbReference type="Proteomes" id="UP000305709"/>
    </source>
</evidence>
<dbReference type="HAMAP" id="MF_00258">
    <property type="entry name" value="Glu_racemase"/>
    <property type="match status" value="1"/>
</dbReference>
<dbReference type="GO" id="GO:0071555">
    <property type="term" value="P:cell wall organization"/>
    <property type="evidence" value="ECO:0007669"/>
    <property type="project" value="UniProtKB-KW"/>
</dbReference>
<evidence type="ECO:0000256" key="1">
    <source>
        <dbReference type="ARBA" id="ARBA00001602"/>
    </source>
</evidence>